<evidence type="ECO:0000313" key="10">
    <source>
        <dbReference type="EMBL" id="KAK6617408.1"/>
    </source>
</evidence>
<reference evidence="10 11" key="1">
    <citation type="submission" date="2023-10" db="EMBL/GenBank/DDBJ databases">
        <title>Genomes of two closely related lineages of the louse Polyplax serrata with different host specificities.</title>
        <authorList>
            <person name="Martinu J."/>
            <person name="Tarabai H."/>
            <person name="Stefka J."/>
            <person name="Hypsa V."/>
        </authorList>
    </citation>
    <scope>NUCLEOTIDE SEQUENCE [LARGE SCALE GENOMIC DNA]</scope>
    <source>
        <strain evidence="10">HR10_N</strain>
    </source>
</reference>
<dbReference type="Gene3D" id="2.20.80.10">
    <property type="entry name" value="Lipovitellin-phosvitin complex, chain A, domain 4"/>
    <property type="match status" value="1"/>
</dbReference>
<organism evidence="10 11">
    <name type="scientific">Polyplax serrata</name>
    <name type="common">Common mouse louse</name>
    <dbReference type="NCBI Taxonomy" id="468196"/>
    <lineage>
        <taxon>Eukaryota</taxon>
        <taxon>Metazoa</taxon>
        <taxon>Ecdysozoa</taxon>
        <taxon>Arthropoda</taxon>
        <taxon>Hexapoda</taxon>
        <taxon>Insecta</taxon>
        <taxon>Pterygota</taxon>
        <taxon>Neoptera</taxon>
        <taxon>Paraneoptera</taxon>
        <taxon>Psocodea</taxon>
        <taxon>Troctomorpha</taxon>
        <taxon>Phthiraptera</taxon>
        <taxon>Anoplura</taxon>
        <taxon>Polyplacidae</taxon>
        <taxon>Polyplax</taxon>
    </lineage>
</organism>
<evidence type="ECO:0000256" key="3">
    <source>
        <dbReference type="ARBA" id="ARBA00022525"/>
    </source>
</evidence>
<dbReference type="InterPro" id="IPR001747">
    <property type="entry name" value="Vitellogenin_N"/>
</dbReference>
<keyword evidence="4" id="KW-0732">Signal</keyword>
<dbReference type="SUPFAM" id="SSF56968">
    <property type="entry name" value="Lipovitellin-phosvitin complex, beta-sheet shell regions"/>
    <property type="match status" value="2"/>
</dbReference>
<accession>A0AAN8NIL7</accession>
<dbReference type="InterPro" id="IPR011030">
    <property type="entry name" value="Lipovitellin_superhlx_dom"/>
</dbReference>
<protein>
    <recommendedName>
        <fullName evidence="12">Apolipophorin</fullName>
    </recommendedName>
</protein>
<dbReference type="InterPro" id="IPR015816">
    <property type="entry name" value="Vitellinogen_b-sht_N"/>
</dbReference>
<comment type="caution">
    <text evidence="10">The sequence shown here is derived from an EMBL/GenBank/DDBJ whole genome shotgun (WGS) entry which is preliminary data.</text>
</comment>
<dbReference type="InterPro" id="IPR050733">
    <property type="entry name" value="Vitellogenin/Apolipophorin"/>
</dbReference>
<evidence type="ECO:0000259" key="8">
    <source>
        <dbReference type="PROSITE" id="PS51211"/>
    </source>
</evidence>
<feature type="domain" description="Vitellogenin" evidence="8">
    <location>
        <begin position="16"/>
        <end position="627"/>
    </location>
</feature>
<dbReference type="PANTHER" id="PTHR23345">
    <property type="entry name" value="VITELLOGENIN-RELATED"/>
    <property type="match status" value="1"/>
</dbReference>
<dbReference type="PROSITE" id="PS51211">
    <property type="entry name" value="VITELLOGENIN"/>
    <property type="match status" value="1"/>
</dbReference>
<dbReference type="InterPro" id="IPR001846">
    <property type="entry name" value="VWF_type-D"/>
</dbReference>
<evidence type="ECO:0000259" key="9">
    <source>
        <dbReference type="PROSITE" id="PS51233"/>
    </source>
</evidence>
<dbReference type="Gene3D" id="2.20.50.20">
    <property type="entry name" value="Lipovitellin. Chain A, domain 3"/>
    <property type="match status" value="1"/>
</dbReference>
<evidence type="ECO:0000256" key="5">
    <source>
        <dbReference type="ARBA" id="ARBA00023055"/>
    </source>
</evidence>
<name>A0AAN8NIL7_POLSC</name>
<proteinExistence type="predicted"/>
<dbReference type="SUPFAM" id="SSF48431">
    <property type="entry name" value="Lipovitellin-phosvitin complex, superhelical domain"/>
    <property type="match status" value="1"/>
</dbReference>
<dbReference type="Proteomes" id="UP001372834">
    <property type="component" value="Unassembled WGS sequence"/>
</dbReference>
<feature type="domain" description="VWFD" evidence="9">
    <location>
        <begin position="2735"/>
        <end position="2899"/>
    </location>
</feature>
<keyword evidence="3" id="KW-0964">Secreted</keyword>
<keyword evidence="6" id="KW-0325">Glycoprotein</keyword>
<dbReference type="Gene3D" id="2.30.230.10">
    <property type="entry name" value="Lipovitellin, beta-sheet shell regions, chain A"/>
    <property type="match status" value="1"/>
</dbReference>
<dbReference type="InterPro" id="IPR015255">
    <property type="entry name" value="Vitellinogen_open_b-sht"/>
</dbReference>
<dbReference type="InterPro" id="IPR009454">
    <property type="entry name" value="Lipid_transpt_open_b-sht"/>
</dbReference>
<evidence type="ECO:0000256" key="7">
    <source>
        <dbReference type="PROSITE-ProRule" id="PRU00557"/>
    </source>
</evidence>
<comment type="caution">
    <text evidence="7">Lacks conserved residue(s) required for the propagation of feature annotation.</text>
</comment>
<dbReference type="EMBL" id="JAWJWE010000044">
    <property type="protein sequence ID" value="KAK6617408.1"/>
    <property type="molecule type" value="Genomic_DNA"/>
</dbReference>
<dbReference type="InterPro" id="IPR015817">
    <property type="entry name" value="Vitellinogen_open_b-sht_sub1"/>
</dbReference>
<evidence type="ECO:0000313" key="11">
    <source>
        <dbReference type="Proteomes" id="UP001372834"/>
    </source>
</evidence>
<evidence type="ECO:0000256" key="2">
    <source>
        <dbReference type="ARBA" id="ARBA00022448"/>
    </source>
</evidence>
<evidence type="ECO:0000256" key="1">
    <source>
        <dbReference type="ARBA" id="ARBA00004613"/>
    </source>
</evidence>
<dbReference type="Pfam" id="PF09172">
    <property type="entry name" value="Vit_open_b-sht"/>
    <property type="match status" value="1"/>
</dbReference>
<dbReference type="PROSITE" id="PS51233">
    <property type="entry name" value="VWFD"/>
    <property type="match status" value="1"/>
</dbReference>
<sequence>MSIVNETPESGSLLKLEEGVTYHYNLEGNTETLLPKSKGPHGENVKLNFRAKVEVASFPQCKTVVQLRNVQVIGPDGKTHQSLPKLEQFPLAVSLHGGKLDSEVCAVHDDDFASLNIKRAIASLLQVNTGENGGNSVETDVFGVCPTHFKVTRDGDAMVVSKSRDLEKCQYRESLRQSFFAVAHGHASDLQSSPLLDSQFEVEQRLKNGILESATVKEDYLFRPFSNRDSGARTKVLTKLVLESKVPSTTVDVPAGEPRQIFFENPHETVTCTSQTLMNALHKVANSEYGVVSTTAAKDFGDLIKLMRRASKEDLLSAYGNCKAGAGFPDRQLAKKVFTDALFAAGSADSVSAAVELLKNNEITGDLSKYWYLSFAFVRHTSASALASAMTLLENPKLPMEAYLGIGALAGHYCREHNCEGVPQFDQLLAKYTEILSGSGKATREKENYIIAALKGLRNVKHYNDDTANKITHLMKDGHSSTRIRVAALEAAQGDACRGKILKGAQDIFYNRDEDSELRIKAYLVMVECPSPKLANKLSEFMETEPVNQVGAFVTSHLRNLRSSYNPDKEYVREILYNVKPRKKFPFDVRKFSQNHEFSYNFDALSSSAAAETNVIFSQKSYLPRSVNLNLTVEVFGHAFNLFELNGRAENLEKVYEKYVGPKGYFKTHKPLEVLKDVRDLYRDIATRVDDRYKNIVGRHRRSVSKADTDRFASKVKLFNSKLDSNIDVDLSMKVLGNELSWVNIEDVETPLTPSVVIDKVATFLENGLGSAKDYRRNYRNHFHFLDSQLTYPTSMGLPLKLSAVGSGVVYFKFESNCDVSAFLKDPKNGYGKFEIVPSASIDVTGEFSVDGYAVEAGVKLSGNLHSSTGSEVTLKMLNGHGFDVNVGLPVKKSDILSVNTEIFSFVRERGQLSSDSLLEFNVARKDYHGCFDQLQPLVGLTFCGDIGFPSDQQSLVSSAAAYPLNGHSKLSFRLEKEDETLTTYHMKFFFDLANKNKRVEFKLDTPGTKVPRELSLLASLTTEPEKAVDLQFISPLHRFVARGAIVDNNSEYSLSGFARIDDTQEYKARLGLLKSGSSYTPVLEYTPVGGIPSDVRVEGEVSVDKSSGSPRRRYIFKGVRLIHPKTTYTVDGSIGTDEHAFQTDLRIGYDQHTAGIKTNIQCLAAGKHLKLSAEVSPSQYPDFNFGVDYEYKRGDHSIENNLIVSHGRDIASTQNKLILNQYVQYRYESLQDFDVSTRNSLSYPVFEVEGRLEGAASRRSLRYDLEGRYGKYRAHSKLDAKTSVKELGDYEIDFVVAAFDKEVSLTAKREVVDAYKSRFSQKLEVKPGKSYDLAAEVTHHFGGSEMKFGVIATSTNYPNYVLDAGFLTTPALFDGHCKVNDGSKDTVDSLLKFTRVAPLHGNFKMFVDNLIESQGEYTLDGKATGVASARFLQLNSVIKGSFDLMKTDTKYTGLIQASTEKDGQPKWQLHIETDSDVTQRSINSRNKVRLTDKQLELNFNGNCQGHENDRSFSGGYDLTLPSGKFFTGTVKYGLHVIRKVVNGDLFLEMGYSEQRGGQLTKYFLDTYAKNLDVKRYSVDSKFEIGRECSKGNYKFSNMFRSMPHDNQFILDEESSLSGSLVKTPFEYKGHAVLSRTEANFDLTSTYGDYHLKSRGKILTGIEDKIRHLECQTELSTPHESARRVQLEHVFHFAQGDENRPHMLQVKQDYTLNEKMFKLNGEAELHVKHGTLKGSLMLPGEPRPSGFEVKYKREVVNQLRKAEVMLTANYANDKHVNLNSVFEYKTDVDMFNGHITGQTSLTRLQTIDLQFSHKKLSSTARNTDFTVVLNGEKVEGFAKVDLAPKQSLVDLTATSSVGKSRFYYKLNKKSDRQATSEGQVAWTTNGGGQCDFSTNVDIESYDNFHILAKVNSEKLEINKLKIEIGNRATKSGTGKKINFVAQTADKKGFSGSVTYAVKEQSYGFTVEGKGQIEFQAEKSPITYKAEYRVLNKNNDGETGTSLTLNADFDKGNFLVEHKISDKEIFCISKFCKDGHCSHSEVKNKWHLTDYNEMSHDASILYQNNFSGRNDDFKAFSKTHRKGFTLNHETGLRTQERSYNMKYYIHDGEGGLIVELPHREVAAIASYDLPVDLVTGKPKTDIKHVQLRFDGALYLDRRNKPNEKGNLFMTGDFTVSGRSVNTKSEVKITHPALSKDLVVRARGAAGMEHRLLDVSVDVDIFNRKNQKVSVNVLIEHLRGNDGHNVTGKVEFVSKGLNLDVGTTGHLFANEHGISAGSFLYYHDNNNVRKEAGAFVESNPKRSFVLIKIPNRELLKVDSIVQGEPQNQLIETEINVAELSHYKIEVKTTGMHTLDVKAFRKENPAVYYEAHASISPSLLEIKLDRSERPRMDNVFLLQLTSNKNTDAKPVFSINNEVIKTAMMSWKAHNKDLAEKVKNLVSELSKQSVEEYSSLVKNIKKVQPDFKPLLQYYETEFDVIRKELMDDPQFKKFSLVFQNVFGGVMEAFEEFVKKVVSSYEKFSHEAAELQVKLVELYKEVLSRFTESYEKMLEPVMGFLHQLCDYACSLAEHLVDCLKAHEGEISQLLVGVSTYIQEFSQFCVNTIEQLRHETHDFVKVIVDQLKTLPIYTSFEEKYKELTNVELPQTLKNFYSEITFAAEDIMKTPELKDFTENLLGYLFKFPVSSFLVKLPKVGPFKEFTFIRYLKALTELPTLSEFYYTYRPLFYPQDNIPPFKAHAMIVHSHHFFTFDQKHYTFKGTCSYVLAQDFLDGNFSIVANFDNGKIKSIIMNDEKDTVEMFNDNTVSVNGAHGDYPVKLNNFDGWVRYGTFNLKHKSGVHITKYHRQDAFLFRISGFYFGRTRGLLGTISNEHYDDYLLPNGHVASTTTEFVDAYKVNDACPPVTEFPPTPAHVDECTKFFSSDSVLHSGFGFINHEIYREACDQHASSSPDRLKAACDMASAYVLSLKQGYMPYATIPDECVTCLINGQPTTYGQTVDVQSPSGKADVIIVFEQSAFNAHIFKELITPLIPTLSNDLKEKGLGDVEFGLIGYGGPDGEWPVHFPNNGKITYEGRADKIKFKTSEDPKPSLETWEDKLKFVIRYINTELGREPIVWAMEEANIYPFRQGSAKIILLVNSQSCPLSPTFPFSLQLPRIFTIRKYYKDLGLQFHFITPMSKTMTVSDKPDVELKNIVGFDSKKLYTFGDAARQLEGDAVNRAHLVYDHDLCVSFSQYNGGATFNSNVFAQANPDQQKQFVSVAAKRIAQGAVENRYKETCSCKLYHGVFSYPKCRVVGQV</sequence>
<evidence type="ECO:0008006" key="12">
    <source>
        <dbReference type="Google" id="ProtNLM"/>
    </source>
</evidence>
<evidence type="ECO:0000256" key="4">
    <source>
        <dbReference type="ARBA" id="ARBA00022729"/>
    </source>
</evidence>
<dbReference type="SMART" id="SM00216">
    <property type="entry name" value="VWD"/>
    <property type="match status" value="1"/>
</dbReference>
<dbReference type="Pfam" id="PF06448">
    <property type="entry name" value="DUF1081"/>
    <property type="match status" value="1"/>
</dbReference>
<dbReference type="Pfam" id="PF00094">
    <property type="entry name" value="VWD"/>
    <property type="match status" value="1"/>
</dbReference>
<dbReference type="Pfam" id="PF01347">
    <property type="entry name" value="Vitellogenin_N"/>
    <property type="match status" value="1"/>
</dbReference>
<comment type="subcellular location">
    <subcellularLocation>
        <location evidence="1">Secreted</location>
    </subcellularLocation>
</comment>
<dbReference type="Gene3D" id="1.25.10.20">
    <property type="entry name" value="Vitellinogen, superhelical"/>
    <property type="match status" value="1"/>
</dbReference>
<dbReference type="PANTHER" id="PTHR23345:SF36">
    <property type="entry name" value="APOLIPOPHORINS"/>
    <property type="match status" value="1"/>
</dbReference>
<dbReference type="InterPro" id="IPR015819">
    <property type="entry name" value="Lipid_transp_b-sht_shell"/>
</dbReference>
<keyword evidence="2" id="KW-0813">Transport</keyword>
<keyword evidence="5" id="KW-0445">Lipid transport</keyword>
<dbReference type="SMART" id="SM00638">
    <property type="entry name" value="LPD_N"/>
    <property type="match status" value="1"/>
</dbReference>
<dbReference type="GO" id="GO:0005576">
    <property type="term" value="C:extracellular region"/>
    <property type="evidence" value="ECO:0007669"/>
    <property type="project" value="UniProtKB-SubCell"/>
</dbReference>
<evidence type="ECO:0000256" key="6">
    <source>
        <dbReference type="ARBA" id="ARBA00023180"/>
    </source>
</evidence>
<gene>
    <name evidence="10" type="ORF">RUM43_014417</name>
</gene>
<dbReference type="SMART" id="SM01169">
    <property type="entry name" value="DUF1943"/>
    <property type="match status" value="1"/>
</dbReference>
<dbReference type="GO" id="GO:0005319">
    <property type="term" value="F:lipid transporter activity"/>
    <property type="evidence" value="ECO:0007669"/>
    <property type="project" value="InterPro"/>
</dbReference>